<organism evidence="4 5">
    <name type="scientific">Actinophytocola oryzae</name>
    <dbReference type="NCBI Taxonomy" id="502181"/>
    <lineage>
        <taxon>Bacteria</taxon>
        <taxon>Bacillati</taxon>
        <taxon>Actinomycetota</taxon>
        <taxon>Actinomycetes</taxon>
        <taxon>Pseudonocardiales</taxon>
        <taxon>Pseudonocardiaceae</taxon>
    </lineage>
</organism>
<keyword evidence="1" id="KW-0812">Transmembrane</keyword>
<feature type="domain" description="Mammalian cell entry C-terminal" evidence="3">
    <location>
        <begin position="116"/>
        <end position="294"/>
    </location>
</feature>
<dbReference type="InterPro" id="IPR005693">
    <property type="entry name" value="Mce"/>
</dbReference>
<dbReference type="RefSeq" id="WP_133907753.1">
    <property type="nucleotide sequence ID" value="NZ_SOCP01000020.1"/>
</dbReference>
<dbReference type="EMBL" id="SOCP01000020">
    <property type="protein sequence ID" value="TDV41388.1"/>
    <property type="molecule type" value="Genomic_DNA"/>
</dbReference>
<name>A0A4R7UX41_9PSEU</name>
<dbReference type="OrthoDB" id="4516955at2"/>
<reference evidence="4 5" key="1">
    <citation type="submission" date="2019-03" db="EMBL/GenBank/DDBJ databases">
        <title>Genomic Encyclopedia of Archaeal and Bacterial Type Strains, Phase II (KMG-II): from individual species to whole genera.</title>
        <authorList>
            <person name="Goeker M."/>
        </authorList>
    </citation>
    <scope>NUCLEOTIDE SEQUENCE [LARGE SCALE GENOMIC DNA]</scope>
    <source>
        <strain evidence="4 5">DSM 45499</strain>
    </source>
</reference>
<dbReference type="InterPro" id="IPR003399">
    <property type="entry name" value="Mce/MlaD"/>
</dbReference>
<feature type="transmembrane region" description="Helical" evidence="1">
    <location>
        <begin position="12"/>
        <end position="32"/>
    </location>
</feature>
<feature type="domain" description="Mce/MlaD" evidence="2">
    <location>
        <begin position="38"/>
        <end position="110"/>
    </location>
</feature>
<dbReference type="InterPro" id="IPR052336">
    <property type="entry name" value="MlaD_Phospholipid_Transporter"/>
</dbReference>
<evidence type="ECO:0000256" key="1">
    <source>
        <dbReference type="SAM" id="Phobius"/>
    </source>
</evidence>
<comment type="caution">
    <text evidence="4">The sequence shown here is derived from an EMBL/GenBank/DDBJ whole genome shotgun (WGS) entry which is preliminary data.</text>
</comment>
<protein>
    <submittedName>
        <fullName evidence="4">Virulence factor Mce-like protein</fullName>
    </submittedName>
</protein>
<dbReference type="PANTHER" id="PTHR33371:SF4">
    <property type="entry name" value="INTERMEMBRANE PHOSPHOLIPID TRANSPORT SYSTEM BINDING PROTEIN MLAD"/>
    <property type="match status" value="1"/>
</dbReference>
<proteinExistence type="predicted"/>
<dbReference type="GO" id="GO:0005576">
    <property type="term" value="C:extracellular region"/>
    <property type="evidence" value="ECO:0007669"/>
    <property type="project" value="TreeGrafter"/>
</dbReference>
<accession>A0A4R7UX41</accession>
<dbReference type="Proteomes" id="UP000294927">
    <property type="component" value="Unassembled WGS sequence"/>
</dbReference>
<sequence length="343" mass="36207">MNETRARRRLGRAVAITLVLGVLTAGALWWIFGGDDEKRVTAYFSRAVGVYAGSDVQVLGVKVGTVESVTPRGNRVEVVFTVDRDVPVARDTKAVVIAPSVVSDRYVQLTDVGGGRPIEDGAIIPESRTATPVELDELYASLNTIITALGPEGANKDGALSDLLDTGAANLEGNGKAFNESVRNFADAARTLNGSAGDLFATIDELQSFTHMLATNDKQVRDVNTQLAQVTQTLAADRDELGTALATLGDALADIQAFIKDNRLAIKSNVDKLARTTQLLVDNRASLAEALDVAPLAVTNVVQAWDPASGTLQGRGLLLEYFGDTAPALPLPITDGVPLDGGR</sequence>
<dbReference type="PANTHER" id="PTHR33371">
    <property type="entry name" value="INTERMEMBRANE PHOSPHOLIPID TRANSPORT SYSTEM BINDING PROTEIN MLAD-RELATED"/>
    <property type="match status" value="1"/>
</dbReference>
<gene>
    <name evidence="4" type="ORF">CLV71_12078</name>
</gene>
<keyword evidence="1" id="KW-1133">Transmembrane helix</keyword>
<dbReference type="NCBIfam" id="TIGR00996">
    <property type="entry name" value="Mtu_fam_mce"/>
    <property type="match status" value="1"/>
</dbReference>
<evidence type="ECO:0000313" key="5">
    <source>
        <dbReference type="Proteomes" id="UP000294927"/>
    </source>
</evidence>
<dbReference type="InterPro" id="IPR024516">
    <property type="entry name" value="Mce_C"/>
</dbReference>
<dbReference type="Pfam" id="PF11887">
    <property type="entry name" value="Mce4_CUP1"/>
    <property type="match status" value="1"/>
</dbReference>
<dbReference type="Pfam" id="PF02470">
    <property type="entry name" value="MlaD"/>
    <property type="match status" value="1"/>
</dbReference>
<dbReference type="AlphaFoldDB" id="A0A4R7UX41"/>
<keyword evidence="1" id="KW-0472">Membrane</keyword>
<evidence type="ECO:0000259" key="2">
    <source>
        <dbReference type="Pfam" id="PF02470"/>
    </source>
</evidence>
<evidence type="ECO:0000259" key="3">
    <source>
        <dbReference type="Pfam" id="PF11887"/>
    </source>
</evidence>
<evidence type="ECO:0000313" key="4">
    <source>
        <dbReference type="EMBL" id="TDV41388.1"/>
    </source>
</evidence>
<keyword evidence="5" id="KW-1185">Reference proteome</keyword>